<name>A0A8D9AXF4_9HEMI</name>
<proteinExistence type="predicted"/>
<sequence length="110" mass="12635">MSCYLRDDRCLKCDISELGKSKVLQMRKFRNKTLRTWVRSPKQAPRGVRKRKHRLGSEYKTGFWLRVGLQTPIQTKHNLGIAVQRGIAASVLGSLPFGETLSVVFFICRI</sequence>
<accession>A0A8D9AXF4</accession>
<dbReference type="AlphaFoldDB" id="A0A8D9AXF4"/>
<protein>
    <submittedName>
        <fullName evidence="1">Uncharacterized protein</fullName>
    </submittedName>
</protein>
<reference evidence="1" key="1">
    <citation type="submission" date="2021-05" db="EMBL/GenBank/DDBJ databases">
        <authorList>
            <person name="Alioto T."/>
            <person name="Alioto T."/>
            <person name="Gomez Garrido J."/>
        </authorList>
    </citation>
    <scope>NUCLEOTIDE SEQUENCE</scope>
</reference>
<organism evidence="1">
    <name type="scientific">Cacopsylla melanoneura</name>
    <dbReference type="NCBI Taxonomy" id="428564"/>
    <lineage>
        <taxon>Eukaryota</taxon>
        <taxon>Metazoa</taxon>
        <taxon>Ecdysozoa</taxon>
        <taxon>Arthropoda</taxon>
        <taxon>Hexapoda</taxon>
        <taxon>Insecta</taxon>
        <taxon>Pterygota</taxon>
        <taxon>Neoptera</taxon>
        <taxon>Paraneoptera</taxon>
        <taxon>Hemiptera</taxon>
        <taxon>Sternorrhyncha</taxon>
        <taxon>Psylloidea</taxon>
        <taxon>Psyllidae</taxon>
        <taxon>Psyllinae</taxon>
        <taxon>Cacopsylla</taxon>
    </lineage>
</organism>
<dbReference type="EMBL" id="HBUF01595413">
    <property type="protein sequence ID" value="CAG6774618.1"/>
    <property type="molecule type" value="Transcribed_RNA"/>
</dbReference>
<evidence type="ECO:0000313" key="1">
    <source>
        <dbReference type="EMBL" id="CAG6774618.1"/>
    </source>
</evidence>